<organism evidence="1 2">
    <name type="scientific">Bacteriovorax stolpii</name>
    <name type="common">Bdellovibrio stolpii</name>
    <dbReference type="NCBI Taxonomy" id="960"/>
    <lineage>
        <taxon>Bacteria</taxon>
        <taxon>Pseudomonadati</taxon>
        <taxon>Bdellovibrionota</taxon>
        <taxon>Bacteriovoracia</taxon>
        <taxon>Bacteriovoracales</taxon>
        <taxon>Bacteriovoracaceae</taxon>
        <taxon>Bacteriovorax</taxon>
    </lineage>
</organism>
<name>A0A2K9NP11_BACTC</name>
<keyword evidence="2" id="KW-1185">Reference proteome</keyword>
<protein>
    <submittedName>
        <fullName evidence="1">Uncharacterized protein</fullName>
    </submittedName>
</protein>
<evidence type="ECO:0000313" key="1">
    <source>
        <dbReference type="EMBL" id="AUN97261.1"/>
    </source>
</evidence>
<dbReference type="EMBL" id="CP025704">
    <property type="protein sequence ID" value="AUN97261.1"/>
    <property type="molecule type" value="Genomic_DNA"/>
</dbReference>
<evidence type="ECO:0000313" key="2">
    <source>
        <dbReference type="Proteomes" id="UP000235584"/>
    </source>
</evidence>
<dbReference type="Proteomes" id="UP000235584">
    <property type="component" value="Chromosome"/>
</dbReference>
<proteinExistence type="predicted"/>
<dbReference type="OrthoDB" id="5292892at2"/>
<reference evidence="1 2" key="1">
    <citation type="submission" date="2018-01" db="EMBL/GenBank/DDBJ databases">
        <title>Complete genome sequence of Bacteriovorax stolpii DSM12778.</title>
        <authorList>
            <person name="Tang B."/>
            <person name="Chang J."/>
        </authorList>
    </citation>
    <scope>NUCLEOTIDE SEQUENCE [LARGE SCALE GENOMIC DNA]</scope>
    <source>
        <strain evidence="1 2">DSM 12778</strain>
    </source>
</reference>
<dbReference type="RefSeq" id="WP_102242556.1">
    <property type="nucleotide sequence ID" value="NZ_CP025704.1"/>
</dbReference>
<sequence>MMKIFSNTKALVLSVALTAGVLSTSCGDGTSSSNIQVPGVNNMSVTLVQDNVLISMVFQNLQLDGGLRYNIPKYPNSYLEISPDLQSAGTLMAISVSLKDVFNTSLQTLDPATLPGGRSLPGVAGGRLPAVAFSIEKFKNMSFYLGPKLFGVFIPVKSLGIGNSIITARYYTGSNRIGNISLVGEDANGENAGILLMLDMSSSVQSQLKSVAKKYN</sequence>
<dbReference type="AlphaFoldDB" id="A0A2K9NP11"/>
<dbReference type="PROSITE" id="PS51257">
    <property type="entry name" value="PROKAR_LIPOPROTEIN"/>
    <property type="match status" value="1"/>
</dbReference>
<gene>
    <name evidence="1" type="ORF">C0V70_03875</name>
</gene>
<dbReference type="KEGG" id="bsto:C0V70_03875"/>
<accession>A0A2K9NP11</accession>